<dbReference type="EMBL" id="CP061800">
    <property type="protein sequence ID" value="QTA87611.1"/>
    <property type="molecule type" value="Genomic_DNA"/>
</dbReference>
<reference evidence="1" key="1">
    <citation type="journal article" date="2021" name="Microb. Physiol.">
        <title>Proteogenomic Insights into the Physiology of Marine, Sulfate-Reducing, Filamentous Desulfonema limicola and Desulfonema magnum.</title>
        <authorList>
            <person name="Schnaars V."/>
            <person name="Wohlbrand L."/>
            <person name="Scheve S."/>
            <person name="Hinrichs C."/>
            <person name="Reinhardt R."/>
            <person name="Rabus R."/>
        </authorList>
    </citation>
    <scope>NUCLEOTIDE SEQUENCE</scope>
    <source>
        <strain evidence="1">4be13</strain>
    </source>
</reference>
<dbReference type="KEGG" id="dmm:dnm_036440"/>
<sequence length="82" mass="9675">MLKFYFSTCKNEIFALRINTLFALRINTLFALRINTLFALRINTLFALRINTPGYIIYSCFQPGVWVMRSKSEFKNEVSQVR</sequence>
<evidence type="ECO:0000313" key="2">
    <source>
        <dbReference type="Proteomes" id="UP000663722"/>
    </source>
</evidence>
<dbReference type="AlphaFoldDB" id="A0A975GN51"/>
<proteinExistence type="predicted"/>
<dbReference type="Proteomes" id="UP000663722">
    <property type="component" value="Chromosome"/>
</dbReference>
<gene>
    <name evidence="1" type="ORF">dnm_036440</name>
</gene>
<organism evidence="1 2">
    <name type="scientific">Desulfonema magnum</name>
    <dbReference type="NCBI Taxonomy" id="45655"/>
    <lineage>
        <taxon>Bacteria</taxon>
        <taxon>Pseudomonadati</taxon>
        <taxon>Thermodesulfobacteriota</taxon>
        <taxon>Desulfobacteria</taxon>
        <taxon>Desulfobacterales</taxon>
        <taxon>Desulfococcaceae</taxon>
        <taxon>Desulfonema</taxon>
    </lineage>
</organism>
<name>A0A975GN51_9BACT</name>
<evidence type="ECO:0000313" key="1">
    <source>
        <dbReference type="EMBL" id="QTA87611.1"/>
    </source>
</evidence>
<accession>A0A975GN51</accession>
<protein>
    <submittedName>
        <fullName evidence="1">Uncharacterized protein</fullName>
    </submittedName>
</protein>
<keyword evidence="2" id="KW-1185">Reference proteome</keyword>